<dbReference type="InterPro" id="IPR008274">
    <property type="entry name" value="AldOxase/xan_DH_MoCoBD1"/>
</dbReference>
<reference evidence="4 5" key="1">
    <citation type="submission" date="2016-08" db="EMBL/GenBank/DDBJ databases">
        <title>Draft genome of the agarase producing Sphingomonas sp. MCT13.</title>
        <authorList>
            <person name="D'Andrea M.M."/>
            <person name="Rossolini G.M."/>
            <person name="Thaller M.C."/>
        </authorList>
    </citation>
    <scope>NUCLEOTIDE SEQUENCE [LARGE SCALE GENOMIC DNA]</scope>
    <source>
        <strain evidence="4 5">MCT13</strain>
    </source>
</reference>
<dbReference type="RefSeq" id="WP_069321537.1">
    <property type="nucleotide sequence ID" value="NZ_MDDS01000057.1"/>
</dbReference>
<dbReference type="EMBL" id="MDDS01000057">
    <property type="protein sequence ID" value="ODP36603.1"/>
    <property type="molecule type" value="Genomic_DNA"/>
</dbReference>
<dbReference type="SUPFAM" id="SSF56003">
    <property type="entry name" value="Molybdenum cofactor-binding domain"/>
    <property type="match status" value="2"/>
</dbReference>
<feature type="region of interest" description="Disordered" evidence="1">
    <location>
        <begin position="201"/>
        <end position="229"/>
    </location>
</feature>
<dbReference type="PANTHER" id="PTHR47495:SF1">
    <property type="entry name" value="BLL3820 PROTEIN"/>
    <property type="match status" value="1"/>
</dbReference>
<dbReference type="AlphaFoldDB" id="A0A1E3LS86"/>
<gene>
    <name evidence="4" type="ORF">BFL28_04635</name>
</gene>
<evidence type="ECO:0000259" key="3">
    <source>
        <dbReference type="SMART" id="SM01008"/>
    </source>
</evidence>
<dbReference type="PANTHER" id="PTHR47495">
    <property type="entry name" value="ALDEHYDE DEHYDROGENASE"/>
    <property type="match status" value="1"/>
</dbReference>
<proteinExistence type="predicted"/>
<dbReference type="InterPro" id="IPR012368">
    <property type="entry name" value="OxRdtase_Mopterin-bd_su_IorB"/>
</dbReference>
<dbReference type="STRING" id="1888892.BFL28_04635"/>
<dbReference type="GO" id="GO:0016491">
    <property type="term" value="F:oxidoreductase activity"/>
    <property type="evidence" value="ECO:0007669"/>
    <property type="project" value="InterPro"/>
</dbReference>
<dbReference type="InterPro" id="IPR037165">
    <property type="entry name" value="AldOxase/xan_DH_Mopterin-bd_sf"/>
</dbReference>
<feature type="domain" description="Aldehyde oxidase/xanthine dehydrogenase a/b hammerhead" evidence="3">
    <location>
        <begin position="232"/>
        <end position="310"/>
    </location>
</feature>
<evidence type="ECO:0000313" key="5">
    <source>
        <dbReference type="Proteomes" id="UP000094487"/>
    </source>
</evidence>
<keyword evidence="2" id="KW-1133">Transmembrane helix</keyword>
<organism evidence="4 5">
    <name type="scientific">Sphingomonas turrisvirgatae</name>
    <dbReference type="NCBI Taxonomy" id="1888892"/>
    <lineage>
        <taxon>Bacteria</taxon>
        <taxon>Pseudomonadati</taxon>
        <taxon>Pseudomonadota</taxon>
        <taxon>Alphaproteobacteria</taxon>
        <taxon>Sphingomonadales</taxon>
        <taxon>Sphingomonadaceae</taxon>
        <taxon>Sphingomonas</taxon>
    </lineage>
</organism>
<evidence type="ECO:0000256" key="2">
    <source>
        <dbReference type="SAM" id="Phobius"/>
    </source>
</evidence>
<evidence type="ECO:0000256" key="1">
    <source>
        <dbReference type="SAM" id="MobiDB-lite"/>
    </source>
</evidence>
<dbReference type="Gene3D" id="3.30.365.10">
    <property type="entry name" value="Aldehyde oxidase/xanthine dehydrogenase, molybdopterin binding domain"/>
    <property type="match status" value="4"/>
</dbReference>
<comment type="caution">
    <text evidence="4">The sequence shown here is derived from an EMBL/GenBank/DDBJ whole genome shotgun (WGS) entry which is preliminary data.</text>
</comment>
<dbReference type="Proteomes" id="UP000094487">
    <property type="component" value="Unassembled WGS sequence"/>
</dbReference>
<keyword evidence="5" id="KW-1185">Reference proteome</keyword>
<dbReference type="SMART" id="SM01008">
    <property type="entry name" value="Ald_Xan_dh_C"/>
    <property type="match status" value="1"/>
</dbReference>
<evidence type="ECO:0000313" key="4">
    <source>
        <dbReference type="EMBL" id="ODP36603.1"/>
    </source>
</evidence>
<dbReference type="InterPro" id="IPR000674">
    <property type="entry name" value="Ald_Oxase/Xan_DH_a/b"/>
</dbReference>
<dbReference type="PIRSF" id="PIRSF036389">
    <property type="entry name" value="IOR_B"/>
    <property type="match status" value="1"/>
</dbReference>
<name>A0A1E3LS86_9SPHN</name>
<dbReference type="InterPro" id="IPR052516">
    <property type="entry name" value="N-heterocyclic_Hydroxylase"/>
</dbReference>
<dbReference type="Pfam" id="PF20256">
    <property type="entry name" value="MoCoBD_2"/>
    <property type="match status" value="2"/>
</dbReference>
<dbReference type="OrthoDB" id="9767994at2"/>
<protein>
    <submittedName>
        <fullName evidence="4">Aldehyde oxidase</fullName>
    </submittedName>
</protein>
<dbReference type="Gene3D" id="3.90.1170.50">
    <property type="entry name" value="Aldehyde oxidase/xanthine dehydrogenase, a/b hammerhead"/>
    <property type="match status" value="1"/>
</dbReference>
<feature type="transmembrane region" description="Helical" evidence="2">
    <location>
        <begin position="12"/>
        <end position="31"/>
    </location>
</feature>
<accession>A0A1E3LS86</accession>
<sequence length="743" mass="77768">MKRAGGKGIDRRTLLVGGGAGVGLIVAWAVWPRSYLSNLSVGENETAFGAWLKIATDGRVTVAVPQCEYGQGVYTTLPQVIADELGADWQMVGVEAAPLNPLYANALGSSALFPDLLPERLRETHAVRSALMLTGGSTSMRQFEEPLRQAGAAARAMLCQAAARRWCVDWHACDTAKGFVVHGQQRLKFGELAADAASERVPDPLDLRGGGDNAGRLSGEPLPRLDGPGKVSGSANFAADIRLPNMVHAAIRQGPVGTVRLASIDEAAARAVPGTLHIVKNERWVAVAANNWWAANQALEAIDPRFEIAGRIESETIQQALDAALDGPGERMEATGDLSATFKGATVVTAEYRTGLSLHAAIEPMTATAVWEDGRVRIWVPTQAPGLARTAVADLLRIGVDDVVIHSMLSGGSFGQNLEFLVAQQAALIAREVRKPVQLTWSRGETCSHDRYRAPSAARMTARLGGNGAVLGWLAKIAAPPSGHELADRLVDGAGWAGLGRTMRGTGDPSAVAGARPPYRIGNLAVDHHPAAIGVPTGYLRGGAHGYTAFFTESFIDELAHVADIEAFSFRIAMLGGEPRLARCLSTVASLGGWQGGMAGSGQGLACHAFAGSYIAVMAEASVGADQRVQVDRLVAAVDCGRVINPAIVEQQIEGGLIFGMGAAIGATTGFSGNIADARSFRDLDLPRLATVPEIMVELIASDNEPGGVSDLAVPPVAPAIGNALYAATGVRLRQLPLIPGGE</sequence>
<dbReference type="Pfam" id="PF02738">
    <property type="entry name" value="MoCoBD_1"/>
    <property type="match status" value="1"/>
</dbReference>
<dbReference type="InterPro" id="IPR046867">
    <property type="entry name" value="AldOxase/xan_DH_MoCoBD2"/>
</dbReference>
<keyword evidence="2" id="KW-0812">Transmembrane</keyword>
<keyword evidence="2" id="KW-0472">Membrane</keyword>